<gene>
    <name evidence="4" type="ORF">Poli38472_008439</name>
</gene>
<organism evidence="4 5">
    <name type="scientific">Pythium oligandrum</name>
    <name type="common">Mycoparasitic fungus</name>
    <dbReference type="NCBI Taxonomy" id="41045"/>
    <lineage>
        <taxon>Eukaryota</taxon>
        <taxon>Sar</taxon>
        <taxon>Stramenopiles</taxon>
        <taxon>Oomycota</taxon>
        <taxon>Peronosporomycetes</taxon>
        <taxon>Pythiales</taxon>
        <taxon>Pythiaceae</taxon>
        <taxon>Pythium</taxon>
    </lineage>
</organism>
<dbReference type="EMBL" id="SPLM01000037">
    <property type="protein sequence ID" value="TMW65797.1"/>
    <property type="molecule type" value="Genomic_DNA"/>
</dbReference>
<accession>A0A8K1CLP3</accession>
<dbReference type="Pfam" id="PF00571">
    <property type="entry name" value="CBS"/>
    <property type="match status" value="2"/>
</dbReference>
<keyword evidence="5" id="KW-1185">Reference proteome</keyword>
<name>A0A8K1CLP3_PYTOL</name>
<dbReference type="SMART" id="SM00116">
    <property type="entry name" value="CBS"/>
    <property type="match status" value="2"/>
</dbReference>
<evidence type="ECO:0000259" key="3">
    <source>
        <dbReference type="PROSITE" id="PS51371"/>
    </source>
</evidence>
<dbReference type="InterPro" id="IPR046342">
    <property type="entry name" value="CBS_dom_sf"/>
</dbReference>
<dbReference type="PROSITE" id="PS51371">
    <property type="entry name" value="CBS"/>
    <property type="match status" value="2"/>
</dbReference>
<sequence length="266" mass="29222">MLSDMGRTPTVDHLMSVQQAAQMMAEMHVEAIPVTKDDKVVGMFTERDYFDKVLNSKHPQAAEASMVCEVAATGQELVIARPDDTVESCLEVMMKKKLMALPVVELDGHVMGTISVMDLTKQYMEGMANEHMDALVGERFTEPSYFPDNFVSVDGGVHDEDLADSEALTSFTLAPMDEPLNADLEEVAASNFSESSVFPEFTPPEEVLLTQAHEEMMAAGPPPLDEREERVIMAHSALLDELSQFSQPSDFPEAAPVDEVVHARTG</sequence>
<protein>
    <recommendedName>
        <fullName evidence="3">CBS domain-containing protein</fullName>
    </recommendedName>
</protein>
<dbReference type="Gene3D" id="3.10.580.10">
    <property type="entry name" value="CBS-domain"/>
    <property type="match status" value="1"/>
</dbReference>
<evidence type="ECO:0000313" key="5">
    <source>
        <dbReference type="Proteomes" id="UP000794436"/>
    </source>
</evidence>
<proteinExistence type="predicted"/>
<dbReference type="PANTHER" id="PTHR43080">
    <property type="entry name" value="CBS DOMAIN-CONTAINING PROTEIN CBSX3, MITOCHONDRIAL"/>
    <property type="match status" value="1"/>
</dbReference>
<evidence type="ECO:0000256" key="2">
    <source>
        <dbReference type="PROSITE-ProRule" id="PRU00703"/>
    </source>
</evidence>
<dbReference type="PANTHER" id="PTHR43080:SF2">
    <property type="entry name" value="CBS DOMAIN-CONTAINING PROTEIN"/>
    <property type="match status" value="1"/>
</dbReference>
<dbReference type="AlphaFoldDB" id="A0A8K1CLP3"/>
<keyword evidence="1 2" id="KW-0129">CBS domain</keyword>
<feature type="domain" description="CBS" evidence="3">
    <location>
        <begin position="1"/>
        <end position="60"/>
    </location>
</feature>
<evidence type="ECO:0000313" key="4">
    <source>
        <dbReference type="EMBL" id="TMW65797.1"/>
    </source>
</evidence>
<dbReference type="InterPro" id="IPR051257">
    <property type="entry name" value="Diverse_CBS-Domain"/>
</dbReference>
<dbReference type="InterPro" id="IPR000644">
    <property type="entry name" value="CBS_dom"/>
</dbReference>
<reference evidence="4" key="1">
    <citation type="submission" date="2019-03" db="EMBL/GenBank/DDBJ databases">
        <title>Long read genome sequence of the mycoparasitic Pythium oligandrum ATCC 38472 isolated from sugarbeet rhizosphere.</title>
        <authorList>
            <person name="Gaulin E."/>
        </authorList>
    </citation>
    <scope>NUCLEOTIDE SEQUENCE</scope>
    <source>
        <strain evidence="4">ATCC 38472_TT</strain>
    </source>
</reference>
<feature type="domain" description="CBS" evidence="3">
    <location>
        <begin position="72"/>
        <end position="130"/>
    </location>
</feature>
<comment type="caution">
    <text evidence="4">The sequence shown here is derived from an EMBL/GenBank/DDBJ whole genome shotgun (WGS) entry which is preliminary data.</text>
</comment>
<dbReference type="SUPFAM" id="SSF54631">
    <property type="entry name" value="CBS-domain pair"/>
    <property type="match status" value="1"/>
</dbReference>
<evidence type="ECO:0000256" key="1">
    <source>
        <dbReference type="ARBA" id="ARBA00023122"/>
    </source>
</evidence>
<dbReference type="OrthoDB" id="158470at2759"/>
<dbReference type="Proteomes" id="UP000794436">
    <property type="component" value="Unassembled WGS sequence"/>
</dbReference>